<dbReference type="SUPFAM" id="SSF53633">
    <property type="entry name" value="Carbamate kinase-like"/>
    <property type="match status" value="1"/>
</dbReference>
<dbReference type="PROSITE" id="PS00324">
    <property type="entry name" value="ASPARTOKINASE"/>
    <property type="match status" value="1"/>
</dbReference>
<evidence type="ECO:0000256" key="2">
    <source>
        <dbReference type="ARBA" id="ARBA00004766"/>
    </source>
</evidence>
<dbReference type="FunFam" id="3.40.1160.10:FF:000002">
    <property type="entry name" value="Aspartokinase"/>
    <property type="match status" value="1"/>
</dbReference>
<dbReference type="GO" id="GO:0004072">
    <property type="term" value="F:aspartate kinase activity"/>
    <property type="evidence" value="ECO:0007669"/>
    <property type="project" value="UniProtKB-EC"/>
</dbReference>
<evidence type="ECO:0000256" key="1">
    <source>
        <dbReference type="ARBA" id="ARBA00002843"/>
    </source>
</evidence>
<protein>
    <recommendedName>
        <fullName evidence="7 17">Aspartokinase</fullName>
        <ecNumber evidence="6 17">2.7.2.4</ecNumber>
    </recommendedName>
</protein>
<evidence type="ECO:0000256" key="11">
    <source>
        <dbReference type="ARBA" id="ARBA00022777"/>
    </source>
</evidence>
<keyword evidence="11 17" id="KW-0418">Kinase</keyword>
<evidence type="ECO:0000256" key="17">
    <source>
        <dbReference type="RuleBase" id="RU003448"/>
    </source>
</evidence>
<dbReference type="Proteomes" id="UP000442990">
    <property type="component" value="Unassembled WGS sequence"/>
</dbReference>
<dbReference type="CDD" id="cd04261">
    <property type="entry name" value="AAK_AKii-LysC-BS"/>
    <property type="match status" value="1"/>
</dbReference>
<name>A0A7J5DG73_9ACTN</name>
<evidence type="ECO:0000313" key="21">
    <source>
        <dbReference type="Proteomes" id="UP000442990"/>
    </source>
</evidence>
<dbReference type="UniPathway" id="UPA00051">
    <property type="reaction ID" value="UER00462"/>
</dbReference>
<evidence type="ECO:0000256" key="12">
    <source>
        <dbReference type="ARBA" id="ARBA00022840"/>
    </source>
</evidence>
<evidence type="ECO:0000256" key="18">
    <source>
        <dbReference type="RuleBase" id="RU004249"/>
    </source>
</evidence>
<feature type="binding site" evidence="16">
    <location>
        <begin position="210"/>
        <end position="211"/>
    </location>
    <ligand>
        <name>ATP</name>
        <dbReference type="ChEBI" id="CHEBI:30616"/>
    </ligand>
</feature>
<keyword evidence="9 17" id="KW-0808">Transferase</keyword>
<dbReference type="NCBIfam" id="TIGR00656">
    <property type="entry name" value="asp_kin_monofn"/>
    <property type="match status" value="1"/>
</dbReference>
<dbReference type="NCBIfam" id="NF005153">
    <property type="entry name" value="PRK06635.1-1"/>
    <property type="match status" value="1"/>
</dbReference>
<evidence type="ECO:0000256" key="3">
    <source>
        <dbReference type="ARBA" id="ARBA00004986"/>
    </source>
</evidence>
<dbReference type="InterPro" id="IPR002912">
    <property type="entry name" value="ACT_dom"/>
</dbReference>
<reference evidence="20 21" key="1">
    <citation type="submission" date="2019-09" db="EMBL/GenBank/DDBJ databases">
        <title>Isolation and identification of active actinomycetes.</title>
        <authorList>
            <person name="Yu Z."/>
            <person name="Han C."/>
            <person name="Yu B."/>
        </authorList>
    </citation>
    <scope>NUCLEOTIDE SEQUENCE [LARGE SCALE GENOMIC DNA]</scope>
    <source>
        <strain evidence="20 21">NEAU-H2</strain>
    </source>
</reference>
<dbReference type="GO" id="GO:0009090">
    <property type="term" value="P:homoserine biosynthetic process"/>
    <property type="evidence" value="ECO:0007669"/>
    <property type="project" value="TreeGrafter"/>
</dbReference>
<evidence type="ECO:0000256" key="9">
    <source>
        <dbReference type="ARBA" id="ARBA00022679"/>
    </source>
</evidence>
<dbReference type="FunFam" id="3.30.2130.10:FF:000002">
    <property type="entry name" value="Aspartokinase"/>
    <property type="match status" value="1"/>
</dbReference>
<evidence type="ECO:0000256" key="15">
    <source>
        <dbReference type="ARBA" id="ARBA00047872"/>
    </source>
</evidence>
<dbReference type="GO" id="GO:0009088">
    <property type="term" value="P:threonine biosynthetic process"/>
    <property type="evidence" value="ECO:0007669"/>
    <property type="project" value="UniProtKB-UniPathway"/>
</dbReference>
<dbReference type="NCBIfam" id="NF005155">
    <property type="entry name" value="PRK06635.1-4"/>
    <property type="match status" value="1"/>
</dbReference>
<dbReference type="InterPro" id="IPR054352">
    <property type="entry name" value="ACT_Aspartokinase"/>
</dbReference>
<dbReference type="PANTHER" id="PTHR21499:SF3">
    <property type="entry name" value="ASPARTOKINASE"/>
    <property type="match status" value="1"/>
</dbReference>
<proteinExistence type="inferred from homology"/>
<evidence type="ECO:0000256" key="16">
    <source>
        <dbReference type="PIRSR" id="PIRSR000726-1"/>
    </source>
</evidence>
<evidence type="ECO:0000256" key="6">
    <source>
        <dbReference type="ARBA" id="ARBA00013059"/>
    </source>
</evidence>
<evidence type="ECO:0000259" key="19">
    <source>
        <dbReference type="PROSITE" id="PS51671"/>
    </source>
</evidence>
<dbReference type="PROSITE" id="PS51671">
    <property type="entry name" value="ACT"/>
    <property type="match status" value="1"/>
</dbReference>
<dbReference type="CDD" id="cd04923">
    <property type="entry name" value="ACT_AK-LysC-DapG-like_2"/>
    <property type="match status" value="1"/>
</dbReference>
<evidence type="ECO:0000313" key="20">
    <source>
        <dbReference type="EMBL" id="KAB1987714.1"/>
    </source>
</evidence>
<dbReference type="InterPro" id="IPR045865">
    <property type="entry name" value="ACT-like_dom_sf"/>
</dbReference>
<organism evidence="20 21">
    <name type="scientific">Streptomyces triticiradicis</name>
    <dbReference type="NCBI Taxonomy" id="2651189"/>
    <lineage>
        <taxon>Bacteria</taxon>
        <taxon>Bacillati</taxon>
        <taxon>Actinomycetota</taxon>
        <taxon>Actinomycetes</taxon>
        <taxon>Kitasatosporales</taxon>
        <taxon>Streptomycetaceae</taxon>
        <taxon>Streptomyces</taxon>
    </lineage>
</organism>
<keyword evidence="8 18" id="KW-0028">Amino-acid biosynthesis</keyword>
<evidence type="ECO:0000256" key="8">
    <source>
        <dbReference type="ARBA" id="ARBA00022605"/>
    </source>
</evidence>
<dbReference type="NCBIfam" id="NF005154">
    <property type="entry name" value="PRK06635.1-2"/>
    <property type="match status" value="1"/>
</dbReference>
<dbReference type="InterPro" id="IPR005260">
    <property type="entry name" value="Asp_kin_monofn"/>
</dbReference>
<dbReference type="InterPro" id="IPR036393">
    <property type="entry name" value="AceGlu_kinase-like_sf"/>
</dbReference>
<comment type="pathway">
    <text evidence="4 18">Amino-acid biosynthesis; L-threonine biosynthesis; L-threonine from L-aspartate: step 1/5.</text>
</comment>
<keyword evidence="10 16" id="KW-0547">Nucleotide-binding</keyword>
<dbReference type="PANTHER" id="PTHR21499">
    <property type="entry name" value="ASPARTATE KINASE"/>
    <property type="match status" value="1"/>
</dbReference>
<dbReference type="Gene3D" id="3.40.1160.10">
    <property type="entry name" value="Acetylglutamate kinase-like"/>
    <property type="match status" value="1"/>
</dbReference>
<dbReference type="UniPathway" id="UPA00034">
    <property type="reaction ID" value="UER00015"/>
</dbReference>
<feature type="binding site" evidence="16">
    <location>
        <begin position="7"/>
        <end position="10"/>
    </location>
    <ligand>
        <name>ATP</name>
        <dbReference type="ChEBI" id="CHEBI:30616"/>
    </ligand>
</feature>
<dbReference type="CDD" id="cd04913">
    <property type="entry name" value="ACT_AKii-LysC-BS-like_1"/>
    <property type="match status" value="1"/>
</dbReference>
<evidence type="ECO:0000256" key="7">
    <source>
        <dbReference type="ARBA" id="ARBA00016273"/>
    </source>
</evidence>
<feature type="domain" description="ACT" evidence="19">
    <location>
        <begin position="275"/>
        <end position="351"/>
    </location>
</feature>
<dbReference type="Pfam" id="PF22468">
    <property type="entry name" value="ACT_9"/>
    <property type="match status" value="2"/>
</dbReference>
<dbReference type="GO" id="GO:0005524">
    <property type="term" value="F:ATP binding"/>
    <property type="evidence" value="ECO:0007669"/>
    <property type="project" value="UniProtKB-KW"/>
</dbReference>
<feature type="binding site" evidence="16">
    <location>
        <begin position="174"/>
        <end position="175"/>
    </location>
    <ligand>
        <name>ATP</name>
        <dbReference type="ChEBI" id="CHEBI:30616"/>
    </ligand>
</feature>
<dbReference type="GO" id="GO:0005829">
    <property type="term" value="C:cytosol"/>
    <property type="evidence" value="ECO:0007669"/>
    <property type="project" value="TreeGrafter"/>
</dbReference>
<comment type="catalytic activity">
    <reaction evidence="15 17">
        <text>L-aspartate + ATP = 4-phospho-L-aspartate + ADP</text>
        <dbReference type="Rhea" id="RHEA:23776"/>
        <dbReference type="ChEBI" id="CHEBI:29991"/>
        <dbReference type="ChEBI" id="CHEBI:30616"/>
        <dbReference type="ChEBI" id="CHEBI:57535"/>
        <dbReference type="ChEBI" id="CHEBI:456216"/>
        <dbReference type="EC" id="2.7.2.4"/>
    </reaction>
</comment>
<dbReference type="InterPro" id="IPR001048">
    <property type="entry name" value="Asp/Glu/Uridylate_kinase"/>
</dbReference>
<feature type="binding site" evidence="16">
    <location>
        <position position="74"/>
    </location>
    <ligand>
        <name>substrate</name>
    </ligand>
</feature>
<dbReference type="GO" id="GO:0009089">
    <property type="term" value="P:lysine biosynthetic process via diaminopimelate"/>
    <property type="evidence" value="ECO:0007669"/>
    <property type="project" value="UniProtKB-UniPathway"/>
</dbReference>
<comment type="pathway">
    <text evidence="2 18">Amino-acid biosynthesis; L-lysine biosynthesis via DAP pathway; (S)-tetrahydrodipicolinate from L-aspartate: step 1/4.</text>
</comment>
<dbReference type="Pfam" id="PF00696">
    <property type="entry name" value="AA_kinase"/>
    <property type="match status" value="1"/>
</dbReference>
<evidence type="ECO:0000256" key="4">
    <source>
        <dbReference type="ARBA" id="ARBA00005139"/>
    </source>
</evidence>
<feature type="binding site" evidence="16">
    <location>
        <position position="47"/>
    </location>
    <ligand>
        <name>substrate</name>
    </ligand>
</feature>
<sequence length="430" mass="45476">MGLVVQKYGGSSVADAEGIKRVAKRIVEAKKNGHQVVVVVSAMGDTTDELIDLAEQVSPMPSGREFDMLLTAGERISMALLAMAIKNLGHSAQSFTGSQAGVITDSVHNKARIIDVTPGRIRTALDEGNIAIVAGFQGVSQDKKDITTLGRGGSDTTAVALAAALDAEVCEIYTDVDGVFTADPRVVKKAKKIDWIAFEDMLELAASGSKVLLHRCVEYARRYNIPIHVRSSFSGLQGTWVSSEPLVQKTQQQGDQKVEQAIISGVAHDTSEAKVTVVGVPDKPGEAASIFRAIADAEINIDMIVQNVSAATTGLTDISFTLPKTEGRKAIDALEKAKSVIGFESLRYDDQIGKISLVGAGMKTNPGVTAGFFEALTDAGVNIELISTSEIRISVVTRADDVNDAVRAVHTAFGLDSDSDEAVVYGGTGR</sequence>
<evidence type="ECO:0000256" key="5">
    <source>
        <dbReference type="ARBA" id="ARBA00010122"/>
    </source>
</evidence>
<dbReference type="EMBL" id="WBKG01000012">
    <property type="protein sequence ID" value="KAB1987714.1"/>
    <property type="molecule type" value="Genomic_DNA"/>
</dbReference>
<comment type="pathway">
    <text evidence="3 18">Amino-acid biosynthesis; L-methionine biosynthesis via de novo pathway; L-homoserine from L-aspartate: step 1/3.</text>
</comment>
<dbReference type="NCBIfam" id="TIGR00657">
    <property type="entry name" value="asp_kinases"/>
    <property type="match status" value="1"/>
</dbReference>
<feature type="binding site" evidence="16">
    <location>
        <position position="185"/>
    </location>
    <ligand>
        <name>ATP</name>
        <dbReference type="ChEBI" id="CHEBI:30616"/>
    </ligand>
</feature>
<evidence type="ECO:0000256" key="13">
    <source>
        <dbReference type="ARBA" id="ARBA00022915"/>
    </source>
</evidence>
<comment type="function">
    <text evidence="1">Catalyzes the phosphorylation of the beta-carboxyl group of aspartic acid with ATP to yield 4-phospho-L-aspartate, which is involved in the branched biosynthetic pathway leading to the biosynthesis of amino acids lysine, threonine, isoleucine and methionine.</text>
</comment>
<dbReference type="Gene3D" id="3.30.2130.10">
    <property type="entry name" value="VC0802-like"/>
    <property type="match status" value="1"/>
</dbReference>
<keyword evidence="14" id="KW-0457">Lysine biosynthesis</keyword>
<keyword evidence="21" id="KW-1185">Reference proteome</keyword>
<dbReference type="EC" id="2.7.2.4" evidence="6 17"/>
<dbReference type="InterPro" id="IPR001341">
    <property type="entry name" value="Asp_kinase"/>
</dbReference>
<dbReference type="AlphaFoldDB" id="A0A7J5DG73"/>
<evidence type="ECO:0000256" key="10">
    <source>
        <dbReference type="ARBA" id="ARBA00022741"/>
    </source>
</evidence>
<dbReference type="SUPFAM" id="SSF55021">
    <property type="entry name" value="ACT-like"/>
    <property type="match status" value="2"/>
</dbReference>
<dbReference type="UniPathway" id="UPA00050">
    <property type="reaction ID" value="UER00461"/>
</dbReference>
<comment type="caution">
    <text evidence="20">The sequence shown here is derived from an EMBL/GenBank/DDBJ whole genome shotgun (WGS) entry which is preliminary data.</text>
</comment>
<accession>A0A7J5DG73</accession>
<dbReference type="GO" id="GO:0019877">
    <property type="term" value="P:diaminopimelate biosynthetic process"/>
    <property type="evidence" value="ECO:0007669"/>
    <property type="project" value="UniProtKB-KW"/>
</dbReference>
<dbReference type="InterPro" id="IPR018042">
    <property type="entry name" value="Aspartate_kinase_CS"/>
</dbReference>
<keyword evidence="12 16" id="KW-0067">ATP-binding</keyword>
<dbReference type="RefSeq" id="WP_151470141.1">
    <property type="nucleotide sequence ID" value="NZ_WBKG01000012.1"/>
</dbReference>
<evidence type="ECO:0000256" key="14">
    <source>
        <dbReference type="ARBA" id="ARBA00023154"/>
    </source>
</evidence>
<dbReference type="InterPro" id="IPR041740">
    <property type="entry name" value="AKii-LysC-BS"/>
</dbReference>
<keyword evidence="13" id="KW-0220">Diaminopimelate biosynthesis</keyword>
<dbReference type="PIRSF" id="PIRSF000726">
    <property type="entry name" value="Asp_kin"/>
    <property type="match status" value="1"/>
</dbReference>
<gene>
    <name evidence="20" type="ORF">F8144_16805</name>
</gene>
<comment type="similarity">
    <text evidence="5 17">Belongs to the aspartokinase family.</text>
</comment>